<reference evidence="7" key="1">
    <citation type="submission" date="2016-10" db="EMBL/GenBank/DDBJ databases">
        <authorList>
            <person name="Varghese N."/>
            <person name="Submissions S."/>
        </authorList>
    </citation>
    <scope>NUCLEOTIDE SEQUENCE [LARGE SCALE GENOMIC DNA]</scope>
    <source>
        <strain evidence="7">DSM 16858</strain>
    </source>
</reference>
<dbReference type="InterPro" id="IPR004358">
    <property type="entry name" value="Sig_transdc_His_kin-like_C"/>
</dbReference>
<dbReference type="NCBIfam" id="TIGR00229">
    <property type="entry name" value="sensory_box"/>
    <property type="match status" value="1"/>
</dbReference>
<feature type="domain" description="Histidine kinase" evidence="3">
    <location>
        <begin position="411"/>
        <end position="659"/>
    </location>
</feature>
<feature type="domain" description="PAC" evidence="5">
    <location>
        <begin position="228"/>
        <end position="281"/>
    </location>
</feature>
<dbReference type="InterPro" id="IPR000700">
    <property type="entry name" value="PAS-assoc_C"/>
</dbReference>
<evidence type="ECO:0000259" key="3">
    <source>
        <dbReference type="PROSITE" id="PS50109"/>
    </source>
</evidence>
<dbReference type="EC" id="2.7.13.3" evidence="2"/>
<dbReference type="InterPro" id="IPR000014">
    <property type="entry name" value="PAS"/>
</dbReference>
<accession>A0A1I0HV75</accession>
<keyword evidence="7" id="KW-1185">Reference proteome</keyword>
<dbReference type="GO" id="GO:0004673">
    <property type="term" value="F:protein histidine kinase activity"/>
    <property type="evidence" value="ECO:0007669"/>
    <property type="project" value="UniProtKB-EC"/>
</dbReference>
<dbReference type="SMART" id="SM00387">
    <property type="entry name" value="HATPase_c"/>
    <property type="match status" value="1"/>
</dbReference>
<protein>
    <recommendedName>
        <fullName evidence="2">histidine kinase</fullName>
        <ecNumber evidence="2">2.7.13.3</ecNumber>
    </recommendedName>
</protein>
<dbReference type="CDD" id="cd00130">
    <property type="entry name" value="PAS"/>
    <property type="match status" value="1"/>
</dbReference>
<proteinExistence type="predicted"/>
<dbReference type="PRINTS" id="PR00344">
    <property type="entry name" value="BCTRLSENSOR"/>
</dbReference>
<evidence type="ECO:0000313" key="7">
    <source>
        <dbReference type="Proteomes" id="UP000199181"/>
    </source>
</evidence>
<feature type="domain" description="PAS" evidence="4">
    <location>
        <begin position="151"/>
        <end position="216"/>
    </location>
</feature>
<dbReference type="InterPro" id="IPR003594">
    <property type="entry name" value="HATPase_dom"/>
</dbReference>
<name>A0A1I0HV75_9BACT</name>
<dbReference type="InterPro" id="IPR035965">
    <property type="entry name" value="PAS-like_dom_sf"/>
</dbReference>
<dbReference type="SUPFAM" id="SSF55874">
    <property type="entry name" value="ATPase domain of HSP90 chaperone/DNA topoisomerase II/histidine kinase"/>
    <property type="match status" value="1"/>
</dbReference>
<dbReference type="Gene3D" id="2.10.70.100">
    <property type="match status" value="1"/>
</dbReference>
<dbReference type="PROSITE" id="PS50109">
    <property type="entry name" value="HIS_KIN"/>
    <property type="match status" value="1"/>
</dbReference>
<dbReference type="SUPFAM" id="SSF55785">
    <property type="entry name" value="PYP-like sensor domain (PAS domain)"/>
    <property type="match status" value="2"/>
</dbReference>
<gene>
    <name evidence="6" type="ORF">SAMN05443639_105126</name>
</gene>
<dbReference type="InterPro" id="IPR036890">
    <property type="entry name" value="HATPase_C_sf"/>
</dbReference>
<dbReference type="Gene3D" id="1.10.287.130">
    <property type="match status" value="1"/>
</dbReference>
<sequence>MDFTRSRDSQRLLEGLLGILLAQTGSEYGFIGEVFPAAPAPHRVQVLVSQPATWKEALPVRAILDAALVTGEPTVGVSTPGAVLDAVPSVQTFLALPLRVGTDTVGMLGIANRPGGYDAGLACFLLPLRTALESFLQGERDTRRKHQALPEDPELRRMLLGVEQSVWSLYIPSRELHMSRRLLEILGYAEGEVEPTALAWWSMCHPEDRSRLQRLFADISVNPATPLIEFEYRARRKDGSWAHILNRARAGSPDERGRPTRVMGIDVDITATKRGEERMSALLRALPDLIFRMRSDGTYLDFSCSSPEETLVPVESFLGRNIRELRMPPEVIDLTLAHLDHAIREGGLNIYEYEMDMPRGRQSYETRLVRSGPDEAVAIVRNITERKLAEHRQTQLIRAEKLASLGQLAAGVAHEVTNPVSYVISNLSTLSQYVSTLMPVLRLQEELAREHAPDAALLASQFARLRELWGQEDLEYLLQDMPEMIEESLVGAQRIKEIIQSLRTFSRSDDTKPQRADLNEELESSLRMVWSELKYKCEVKRDFAALPPVTCYPTQLNQVFTNLLVNAAHAIEARGEIRVRTWQEGEEVVVQISDTGRGMSAETLARIFTPFFTTKPRGQGTGLGLSISYDIISRHEGRIDVKSEVNQGTTFTIHLPISPP</sequence>
<evidence type="ECO:0000256" key="2">
    <source>
        <dbReference type="ARBA" id="ARBA00012438"/>
    </source>
</evidence>
<dbReference type="Gene3D" id="3.30.565.10">
    <property type="entry name" value="Histidine kinase-like ATPase, C-terminal domain"/>
    <property type="match status" value="1"/>
</dbReference>
<dbReference type="AlphaFoldDB" id="A0A1I0HV75"/>
<evidence type="ECO:0000256" key="1">
    <source>
        <dbReference type="ARBA" id="ARBA00000085"/>
    </source>
</evidence>
<dbReference type="PROSITE" id="PS50112">
    <property type="entry name" value="PAS"/>
    <property type="match status" value="1"/>
</dbReference>
<evidence type="ECO:0000313" key="6">
    <source>
        <dbReference type="EMBL" id="SET87732.1"/>
    </source>
</evidence>
<evidence type="ECO:0000259" key="5">
    <source>
        <dbReference type="PROSITE" id="PS50113"/>
    </source>
</evidence>
<organism evidence="6 7">
    <name type="scientific">Stigmatella erecta</name>
    <dbReference type="NCBI Taxonomy" id="83460"/>
    <lineage>
        <taxon>Bacteria</taxon>
        <taxon>Pseudomonadati</taxon>
        <taxon>Myxococcota</taxon>
        <taxon>Myxococcia</taxon>
        <taxon>Myxococcales</taxon>
        <taxon>Cystobacterineae</taxon>
        <taxon>Archangiaceae</taxon>
        <taxon>Stigmatella</taxon>
    </lineage>
</organism>
<dbReference type="PANTHER" id="PTHR43065:SF50">
    <property type="entry name" value="HISTIDINE KINASE"/>
    <property type="match status" value="1"/>
</dbReference>
<dbReference type="Pfam" id="PF02518">
    <property type="entry name" value="HATPase_c"/>
    <property type="match status" value="1"/>
</dbReference>
<dbReference type="EMBL" id="FOIJ01000005">
    <property type="protein sequence ID" value="SET87732.1"/>
    <property type="molecule type" value="Genomic_DNA"/>
</dbReference>
<dbReference type="PROSITE" id="PS50113">
    <property type="entry name" value="PAC"/>
    <property type="match status" value="1"/>
</dbReference>
<comment type="catalytic activity">
    <reaction evidence="1">
        <text>ATP + protein L-histidine = ADP + protein N-phospho-L-histidine.</text>
        <dbReference type="EC" id="2.7.13.3"/>
    </reaction>
</comment>
<dbReference type="Pfam" id="PF08447">
    <property type="entry name" value="PAS_3"/>
    <property type="match status" value="1"/>
</dbReference>
<dbReference type="InterPro" id="IPR013655">
    <property type="entry name" value="PAS_fold_3"/>
</dbReference>
<dbReference type="PANTHER" id="PTHR43065">
    <property type="entry name" value="SENSOR HISTIDINE KINASE"/>
    <property type="match status" value="1"/>
</dbReference>
<dbReference type="Gene3D" id="3.30.450.20">
    <property type="entry name" value="PAS domain"/>
    <property type="match status" value="2"/>
</dbReference>
<dbReference type="Proteomes" id="UP000199181">
    <property type="component" value="Unassembled WGS sequence"/>
</dbReference>
<evidence type="ECO:0000259" key="4">
    <source>
        <dbReference type="PROSITE" id="PS50112"/>
    </source>
</evidence>
<dbReference type="InterPro" id="IPR005467">
    <property type="entry name" value="His_kinase_dom"/>
</dbReference>